<dbReference type="Pfam" id="PF05838">
    <property type="entry name" value="Glyco_hydro_108"/>
    <property type="match status" value="1"/>
</dbReference>
<organism evidence="3 4">
    <name type="scientific">Candidatus Phycosocius spiralis</name>
    <dbReference type="NCBI Taxonomy" id="2815099"/>
    <lineage>
        <taxon>Bacteria</taxon>
        <taxon>Pseudomonadati</taxon>
        <taxon>Pseudomonadota</taxon>
        <taxon>Alphaproteobacteria</taxon>
        <taxon>Caulobacterales</taxon>
        <taxon>Caulobacterales incertae sedis</taxon>
        <taxon>Candidatus Phycosocius</taxon>
    </lineage>
</organism>
<dbReference type="EMBL" id="BPFZ01000007">
    <property type="protein sequence ID" value="GIU67158.1"/>
    <property type="molecule type" value="Genomic_DNA"/>
</dbReference>
<accession>A0ABQ4PWW1</accession>
<dbReference type="Proteomes" id="UP001161064">
    <property type="component" value="Unassembled WGS sequence"/>
</dbReference>
<sequence length="175" mass="19323">MKKTNRFLELLPRILKHEGGFVDHPKDPGGATNFGVTQAVYDSFRRNAKLPIQSVANIKYNEVSSIYKLMYWDAIRGDNLPVGVDYAVLDLAVNSGVHRAIRYLQLACGLKDDGIIGPRTIEAATTLPSGSLVQAIMARRASFVSQLRTFATFGKGWFRRINEVRAVALEDVGVA</sequence>
<evidence type="ECO:0000313" key="3">
    <source>
        <dbReference type="EMBL" id="GIU67158.1"/>
    </source>
</evidence>
<protein>
    <recommendedName>
        <fullName evidence="5">Peptidoglycan domain protein</fullName>
    </recommendedName>
</protein>
<proteinExistence type="predicted"/>
<dbReference type="SUPFAM" id="SSF53955">
    <property type="entry name" value="Lysozyme-like"/>
    <property type="match status" value="1"/>
</dbReference>
<evidence type="ECO:0008006" key="5">
    <source>
        <dbReference type="Google" id="ProtNLM"/>
    </source>
</evidence>
<evidence type="ECO:0000259" key="2">
    <source>
        <dbReference type="Pfam" id="PF09374"/>
    </source>
</evidence>
<dbReference type="Gene3D" id="1.20.141.10">
    <property type="entry name" value="Chitosanase, subunit A, domain 1"/>
    <property type="match status" value="1"/>
</dbReference>
<dbReference type="InterPro" id="IPR008565">
    <property type="entry name" value="TtsA-like_GH18_dom"/>
</dbReference>
<dbReference type="RefSeq" id="WP_284359937.1">
    <property type="nucleotide sequence ID" value="NZ_BPFZ01000007.1"/>
</dbReference>
<reference evidence="3" key="1">
    <citation type="submission" date="2021-05" db="EMBL/GenBank/DDBJ databases">
        <authorList>
            <person name="Tanabe Y."/>
        </authorList>
    </citation>
    <scope>NUCLEOTIDE SEQUENCE</scope>
    <source>
        <strain evidence="3">BOTRYCO-1</strain>
    </source>
</reference>
<reference evidence="3" key="2">
    <citation type="journal article" date="2023" name="ISME Commun">
        <title>Characterization of a bloom-associated alphaproteobacterial lineage, 'Candidatus Phycosocius': insights into freshwater algal-bacterial interactions.</title>
        <authorList>
            <person name="Tanabe Y."/>
            <person name="Yamaguchi H."/>
            <person name="Yoshida M."/>
            <person name="Kai A."/>
            <person name="Okazaki Y."/>
        </authorList>
    </citation>
    <scope>NUCLEOTIDE SEQUENCE</scope>
    <source>
        <strain evidence="3">BOTRYCO-1</strain>
    </source>
</reference>
<dbReference type="CDD" id="cd13926">
    <property type="entry name" value="N-acetylmuramidase_GH108"/>
    <property type="match status" value="1"/>
</dbReference>
<comment type="caution">
    <text evidence="3">The sequence shown here is derived from an EMBL/GenBank/DDBJ whole genome shotgun (WGS) entry which is preliminary data.</text>
</comment>
<evidence type="ECO:0000259" key="1">
    <source>
        <dbReference type="Pfam" id="PF05838"/>
    </source>
</evidence>
<feature type="domain" description="Peptidoglycan binding" evidence="2">
    <location>
        <begin position="100"/>
        <end position="160"/>
    </location>
</feature>
<dbReference type="InterPro" id="IPR018537">
    <property type="entry name" value="Peptidoglycan-bd_3"/>
</dbReference>
<gene>
    <name evidence="3" type="ORF">PsB1_1312</name>
</gene>
<feature type="domain" description="TtsA-like Glycoside hydrolase family 108" evidence="1">
    <location>
        <begin position="12"/>
        <end position="96"/>
    </location>
</feature>
<keyword evidence="4" id="KW-1185">Reference proteome</keyword>
<evidence type="ECO:0000313" key="4">
    <source>
        <dbReference type="Proteomes" id="UP001161064"/>
    </source>
</evidence>
<name>A0ABQ4PWW1_9PROT</name>
<dbReference type="InterPro" id="IPR023346">
    <property type="entry name" value="Lysozyme-like_dom_sf"/>
</dbReference>
<dbReference type="Pfam" id="PF09374">
    <property type="entry name" value="PG_binding_3"/>
    <property type="match status" value="1"/>
</dbReference>